<dbReference type="SUPFAM" id="SSF51161">
    <property type="entry name" value="Trimeric LpxA-like enzymes"/>
    <property type="match status" value="1"/>
</dbReference>
<keyword evidence="10" id="KW-1185">Reference proteome</keyword>
<sequence>MRAIGIILAGGKNEKLHALTNHRALAAMPIAGSYRTIDFALSNMTNSDIKKVAVITQYNSRSLMKHLSSSKWWDFGRKQGGLFVFTPYRTHDKSLWYRGTADAIYQNIDFLKNSHEPYAIISSGNVICKMDFNKILAYHVKKKADMTVVCKDLSACEDDIRKYGVVQLDENHRIMEFEEKPLEPIGRTISTGVYVVRRRLLIELLEEIAQDERYDIVHDLIIRYRKKKKIYAYLHNTYFSCINSMESYYQSNMNFLTKSYRDYFFRQYPHVVSKVQDEPPAKYNYGAIVHDALVSAGCIVNGKVEKSILFPKVFIGENSVIQNTILLDGAYVGNNCFIENCIVDTGAIIKDNSLVKGDTGKIKIVVKRNAKDM</sequence>
<organism evidence="9 10">
    <name type="scientific">Vallitalea pronyensis</name>
    <dbReference type="NCBI Taxonomy" id="1348613"/>
    <lineage>
        <taxon>Bacteria</taxon>
        <taxon>Bacillati</taxon>
        <taxon>Bacillota</taxon>
        <taxon>Clostridia</taxon>
        <taxon>Lachnospirales</taxon>
        <taxon>Vallitaleaceae</taxon>
        <taxon>Vallitalea</taxon>
    </lineage>
</organism>
<dbReference type="EC" id="2.7.7.27" evidence="9"/>
<evidence type="ECO:0000259" key="8">
    <source>
        <dbReference type="Pfam" id="PF24894"/>
    </source>
</evidence>
<evidence type="ECO:0000256" key="4">
    <source>
        <dbReference type="ARBA" id="ARBA00022840"/>
    </source>
</evidence>
<dbReference type="AlphaFoldDB" id="A0A8J8SF28"/>
<evidence type="ECO:0000256" key="2">
    <source>
        <dbReference type="ARBA" id="ARBA00022600"/>
    </source>
</evidence>
<name>A0A8J8SF28_9FIRM</name>
<keyword evidence="3" id="KW-0547">Nucleotide-binding</keyword>
<keyword evidence="5" id="KW-0320">Glycogen biosynthesis</keyword>
<dbReference type="Gene3D" id="3.90.550.10">
    <property type="entry name" value="Spore Coat Polysaccharide Biosynthesis Protein SpsA, Chain A"/>
    <property type="match status" value="1"/>
</dbReference>
<dbReference type="InterPro" id="IPR011004">
    <property type="entry name" value="Trimer_LpxA-like_sf"/>
</dbReference>
<feature type="domain" description="Glucose-1-phosphate adenylyltransferase/Bifunctional protein GlmU-like C-terminal hexapeptide" evidence="8">
    <location>
        <begin position="287"/>
        <end position="355"/>
    </location>
</feature>
<evidence type="ECO:0000259" key="7">
    <source>
        <dbReference type="Pfam" id="PF00483"/>
    </source>
</evidence>
<dbReference type="PANTHER" id="PTHR43523:SF6">
    <property type="entry name" value="GLYCOGEN BIOSYNTHESIS PROTEIN GLGD"/>
    <property type="match status" value="1"/>
</dbReference>
<evidence type="ECO:0000256" key="3">
    <source>
        <dbReference type="ARBA" id="ARBA00022741"/>
    </source>
</evidence>
<accession>A0A8J8SF28</accession>
<evidence type="ECO:0000256" key="5">
    <source>
        <dbReference type="ARBA" id="ARBA00023056"/>
    </source>
</evidence>
<keyword evidence="2" id="KW-0321">Glycogen metabolism</keyword>
<keyword evidence="9" id="KW-0808">Transferase</keyword>
<dbReference type="Proteomes" id="UP000683246">
    <property type="component" value="Chromosome"/>
</dbReference>
<dbReference type="KEGG" id="vpy:HZI73_00255"/>
<evidence type="ECO:0000256" key="6">
    <source>
        <dbReference type="ARBA" id="ARBA00023277"/>
    </source>
</evidence>
<dbReference type="InterPro" id="IPR005836">
    <property type="entry name" value="ADP_Glu_pyroP_CS"/>
</dbReference>
<dbReference type="Pfam" id="PF00483">
    <property type="entry name" value="NTP_transferase"/>
    <property type="match status" value="1"/>
</dbReference>
<protein>
    <submittedName>
        <fullName evidence="9">Glucose-1-phosphate adenylyltransferase subunit GlgD</fullName>
        <ecNumber evidence="9">2.7.7.27</ecNumber>
    </submittedName>
</protein>
<dbReference type="PANTHER" id="PTHR43523">
    <property type="entry name" value="GLUCOSE-1-PHOSPHATE ADENYLYLTRANSFERASE-RELATED"/>
    <property type="match status" value="1"/>
</dbReference>
<dbReference type="SUPFAM" id="SSF53448">
    <property type="entry name" value="Nucleotide-diphospho-sugar transferases"/>
    <property type="match status" value="1"/>
</dbReference>
<dbReference type="InterPro" id="IPR029044">
    <property type="entry name" value="Nucleotide-diphossugar_trans"/>
</dbReference>
<dbReference type="Gene3D" id="2.160.10.10">
    <property type="entry name" value="Hexapeptide repeat proteins"/>
    <property type="match status" value="1"/>
</dbReference>
<proteinExistence type="inferred from homology"/>
<dbReference type="GO" id="GO:0005978">
    <property type="term" value="P:glycogen biosynthetic process"/>
    <property type="evidence" value="ECO:0007669"/>
    <property type="project" value="UniProtKB-KW"/>
</dbReference>
<dbReference type="RefSeq" id="WP_212696292.1">
    <property type="nucleotide sequence ID" value="NZ_CP058649.1"/>
</dbReference>
<dbReference type="GO" id="GO:0005524">
    <property type="term" value="F:ATP binding"/>
    <property type="evidence" value="ECO:0007669"/>
    <property type="project" value="UniProtKB-KW"/>
</dbReference>
<evidence type="ECO:0000313" key="10">
    <source>
        <dbReference type="Proteomes" id="UP000683246"/>
    </source>
</evidence>
<evidence type="ECO:0000313" key="9">
    <source>
        <dbReference type="EMBL" id="QUI20834.1"/>
    </source>
</evidence>
<dbReference type="InterPro" id="IPR056818">
    <property type="entry name" value="GlmU/GlgC-like_hexapep"/>
</dbReference>
<dbReference type="Pfam" id="PF24894">
    <property type="entry name" value="Hexapep_GlmU"/>
    <property type="match status" value="1"/>
</dbReference>
<reference evidence="9" key="1">
    <citation type="submission" date="2020-07" db="EMBL/GenBank/DDBJ databases">
        <title>Vallitalea pronyensis genome.</title>
        <authorList>
            <person name="Postec A."/>
        </authorList>
    </citation>
    <scope>NUCLEOTIDE SEQUENCE</scope>
    <source>
        <strain evidence="9">FatNI3</strain>
    </source>
</reference>
<feature type="domain" description="Nucleotidyl transferase" evidence="7">
    <location>
        <begin position="5"/>
        <end position="255"/>
    </location>
</feature>
<comment type="similarity">
    <text evidence="1">Belongs to the bacterial/plant glucose-1-phosphate adenylyltransferase family.</text>
</comment>
<dbReference type="CDD" id="cd02508">
    <property type="entry name" value="ADP_Glucose_PP"/>
    <property type="match status" value="1"/>
</dbReference>
<dbReference type="InterPro" id="IPR011831">
    <property type="entry name" value="ADP-Glc_PPase"/>
</dbReference>
<dbReference type="InterPro" id="IPR005835">
    <property type="entry name" value="NTP_transferase_dom"/>
</dbReference>
<keyword evidence="9" id="KW-0548">Nucleotidyltransferase</keyword>
<keyword evidence="6" id="KW-0119">Carbohydrate metabolism</keyword>
<dbReference type="CDD" id="cd04651">
    <property type="entry name" value="LbH_G1P_AT_C"/>
    <property type="match status" value="1"/>
</dbReference>
<keyword evidence="4" id="KW-0067">ATP-binding</keyword>
<gene>
    <name evidence="9" type="primary">glgD</name>
    <name evidence="9" type="ORF">HZI73_00255</name>
</gene>
<dbReference type="InterPro" id="IPR011832">
    <property type="entry name" value="GlgDAde_trans"/>
</dbReference>
<dbReference type="EMBL" id="CP058649">
    <property type="protein sequence ID" value="QUI20834.1"/>
    <property type="molecule type" value="Genomic_DNA"/>
</dbReference>
<evidence type="ECO:0000256" key="1">
    <source>
        <dbReference type="ARBA" id="ARBA00010443"/>
    </source>
</evidence>
<dbReference type="NCBIfam" id="TIGR02092">
    <property type="entry name" value="glgD"/>
    <property type="match status" value="1"/>
</dbReference>
<dbReference type="PROSITE" id="PS00809">
    <property type="entry name" value="ADP_GLC_PYROPHOSPH_2"/>
    <property type="match status" value="1"/>
</dbReference>
<dbReference type="GO" id="GO:0008878">
    <property type="term" value="F:glucose-1-phosphate adenylyltransferase activity"/>
    <property type="evidence" value="ECO:0007669"/>
    <property type="project" value="UniProtKB-EC"/>
</dbReference>